<keyword evidence="3" id="KW-1185">Reference proteome</keyword>
<protein>
    <recommendedName>
        <fullName evidence="4">ABC-2 type transport system permease protein</fullName>
    </recommendedName>
</protein>
<feature type="transmembrane region" description="Helical" evidence="1">
    <location>
        <begin position="119"/>
        <end position="142"/>
    </location>
</feature>
<feature type="transmembrane region" description="Helical" evidence="1">
    <location>
        <begin position="191"/>
        <end position="213"/>
    </location>
</feature>
<feature type="transmembrane region" description="Helical" evidence="1">
    <location>
        <begin position="498"/>
        <end position="520"/>
    </location>
</feature>
<feature type="transmembrane region" description="Helical" evidence="1">
    <location>
        <begin position="419"/>
        <end position="445"/>
    </location>
</feature>
<evidence type="ECO:0008006" key="4">
    <source>
        <dbReference type="Google" id="ProtNLM"/>
    </source>
</evidence>
<dbReference type="EMBL" id="JBHSJG010000005">
    <property type="protein sequence ID" value="MFC4986582.1"/>
    <property type="molecule type" value="Genomic_DNA"/>
</dbReference>
<dbReference type="AlphaFoldDB" id="A0ABD5QAJ0"/>
<name>A0ABD5QAJ0_9EURY</name>
<keyword evidence="1" id="KW-1133">Transmembrane helix</keyword>
<feature type="transmembrane region" description="Helical" evidence="1">
    <location>
        <begin position="342"/>
        <end position="364"/>
    </location>
</feature>
<feature type="transmembrane region" description="Helical" evidence="1">
    <location>
        <begin position="392"/>
        <end position="413"/>
    </location>
</feature>
<gene>
    <name evidence="2" type="ORF">ACFPFO_02070</name>
</gene>
<comment type="caution">
    <text evidence="2">The sequence shown here is derived from an EMBL/GenBank/DDBJ whole genome shotgun (WGS) entry which is preliminary data.</text>
</comment>
<keyword evidence="1" id="KW-0472">Membrane</keyword>
<organism evidence="2 3">
    <name type="scientific">Saliphagus infecundisoli</name>
    <dbReference type="NCBI Taxonomy" id="1849069"/>
    <lineage>
        <taxon>Archaea</taxon>
        <taxon>Methanobacteriati</taxon>
        <taxon>Methanobacteriota</taxon>
        <taxon>Stenosarchaea group</taxon>
        <taxon>Halobacteria</taxon>
        <taxon>Halobacteriales</taxon>
        <taxon>Natrialbaceae</taxon>
        <taxon>Saliphagus</taxon>
    </lineage>
</organism>
<feature type="transmembrane region" description="Helical" evidence="1">
    <location>
        <begin position="233"/>
        <end position="262"/>
    </location>
</feature>
<proteinExistence type="predicted"/>
<sequence length="530" mass="54325">MVHRSIARDVRDARLIAGTEFRRTLRAIRANDSRFASVVVLALFTVPMGLVWLYGAYALGEGVDVGPGAAPLIGSFVLPAVAGFAATVAFQTVQDGPFPDHPTLPLSIASTRAVVLSKLFAALVAVAVWLVVPTVVFGGAFLAGAGAGLLAPAVAVWLVPIVLAAVPLGYLAGLWLIRLNRRLPVPTAGKAGVWAVFVLGSIVVGQRVGYVVADEGLGSLETGFLPAFGPTTAYASLLFGGGELPMGLAVGAALLAVGAIVARRATTEAAELWFADRPDSAENEPEGSMRPPTPFALTKTGRVAWHYLRLAYRAPRRLTHLLFLLFLVFPMVGPLAEAELAALRFAPSVGVLACALLAGATFSLNPIGDERGTLPVVLLSGTDAAAFVRGRVLAGLVVGLAALVACVALGAAVGVPPVALGLLALLAVGLSPAAGGVAAGFGVLLPKYEPEEIFGVETVRPSNVPLFAFEIGTIAVSALGLLVVGAPAPTVGSLVSRWPFVLAYAAVVAGSGAVGYLVAVRRLGAWTVER</sequence>
<evidence type="ECO:0000256" key="1">
    <source>
        <dbReference type="SAM" id="Phobius"/>
    </source>
</evidence>
<dbReference type="Proteomes" id="UP001595925">
    <property type="component" value="Unassembled WGS sequence"/>
</dbReference>
<keyword evidence="1" id="KW-0812">Transmembrane</keyword>
<feature type="transmembrane region" description="Helical" evidence="1">
    <location>
        <begin position="318"/>
        <end position="336"/>
    </location>
</feature>
<evidence type="ECO:0000313" key="2">
    <source>
        <dbReference type="EMBL" id="MFC4986582.1"/>
    </source>
</evidence>
<evidence type="ECO:0000313" key="3">
    <source>
        <dbReference type="Proteomes" id="UP001595925"/>
    </source>
</evidence>
<feature type="transmembrane region" description="Helical" evidence="1">
    <location>
        <begin position="69"/>
        <end position="90"/>
    </location>
</feature>
<dbReference type="RefSeq" id="WP_224828056.1">
    <property type="nucleotide sequence ID" value="NZ_JAIVEF010000003.1"/>
</dbReference>
<reference evidence="2 3" key="1">
    <citation type="journal article" date="2019" name="Int. J. Syst. Evol. Microbiol.">
        <title>The Global Catalogue of Microorganisms (GCM) 10K type strain sequencing project: providing services to taxonomists for standard genome sequencing and annotation.</title>
        <authorList>
            <consortium name="The Broad Institute Genomics Platform"/>
            <consortium name="The Broad Institute Genome Sequencing Center for Infectious Disease"/>
            <person name="Wu L."/>
            <person name="Ma J."/>
        </authorList>
    </citation>
    <scope>NUCLEOTIDE SEQUENCE [LARGE SCALE GENOMIC DNA]</scope>
    <source>
        <strain evidence="2 3">CGMCC 1.15824</strain>
    </source>
</reference>
<accession>A0ABD5QAJ0</accession>
<feature type="transmembrane region" description="Helical" evidence="1">
    <location>
        <begin position="35"/>
        <end position="57"/>
    </location>
</feature>
<feature type="transmembrane region" description="Helical" evidence="1">
    <location>
        <begin position="154"/>
        <end position="179"/>
    </location>
</feature>
<feature type="transmembrane region" description="Helical" evidence="1">
    <location>
        <begin position="466"/>
        <end position="486"/>
    </location>
</feature>